<gene>
    <name evidence="3" type="primary">COX5B</name>
    <name evidence="3" type="ORF">TSPGSL018_11439</name>
</gene>
<name>A0A061R9G9_9CHLO</name>
<dbReference type="PANTHER" id="PTHR10122">
    <property type="entry name" value="CYTOCHROME C OXIDASE SUBUNIT 5B, MITOCHONDRIAL"/>
    <property type="match status" value="1"/>
</dbReference>
<dbReference type="GO" id="GO:0006123">
    <property type="term" value="P:mitochondrial electron transport, cytochrome c to oxygen"/>
    <property type="evidence" value="ECO:0007669"/>
    <property type="project" value="InterPro"/>
</dbReference>
<dbReference type="PANTHER" id="PTHR10122:SF0">
    <property type="entry name" value="CYTOCHROME C OXIDASE SUBUNIT 5B, ISOFORM A-RELATED"/>
    <property type="match status" value="1"/>
</dbReference>
<dbReference type="InterPro" id="IPR036972">
    <property type="entry name" value="Cyt_c_oxidase_su5b_sf"/>
</dbReference>
<dbReference type="Gene3D" id="2.60.11.10">
    <property type="entry name" value="Cytochrome c oxidase, subunit Vb"/>
    <property type="match status" value="1"/>
</dbReference>
<keyword evidence="1" id="KW-0479">Metal-binding</keyword>
<sequence>MQGTLRRLSSLVSAASASALRQSTIAPLSESLAFQRASGAADFVGASANRGFRSAGVFNSVSIAGDGGHLTGIEKEELEYEAEKGASPFAEEWATAPFGTLEKPKEVPSLYSERIVGVVDPDDDSHVIWSTVKEGEPPKQIVEGGEYFVLKRLPGGPSHH</sequence>
<keyword evidence="2" id="KW-0862">Zinc</keyword>
<organism evidence="3">
    <name type="scientific">Tetraselmis sp. GSL018</name>
    <dbReference type="NCBI Taxonomy" id="582737"/>
    <lineage>
        <taxon>Eukaryota</taxon>
        <taxon>Viridiplantae</taxon>
        <taxon>Chlorophyta</taxon>
        <taxon>core chlorophytes</taxon>
        <taxon>Chlorodendrophyceae</taxon>
        <taxon>Chlorodendrales</taxon>
        <taxon>Chlorodendraceae</taxon>
        <taxon>Tetraselmis</taxon>
    </lineage>
</organism>
<reference evidence="3" key="1">
    <citation type="submission" date="2014-05" db="EMBL/GenBank/DDBJ databases">
        <title>The transcriptome of the halophilic microalga Tetraselmis sp. GSL018 isolated from the Great Salt Lake, Utah.</title>
        <authorList>
            <person name="Jinkerson R.E."/>
            <person name="D'Adamo S."/>
            <person name="Posewitz M.C."/>
        </authorList>
    </citation>
    <scope>NUCLEOTIDE SEQUENCE</scope>
    <source>
        <strain evidence="3">GSL018</strain>
    </source>
</reference>
<dbReference type="InterPro" id="IPR002124">
    <property type="entry name" value="Cyt_c_oxidase_su5b"/>
</dbReference>
<protein>
    <submittedName>
        <fullName evidence="3">Cytochrome c oxidase subunit Vb</fullName>
    </submittedName>
</protein>
<accession>A0A061R9G9</accession>
<evidence type="ECO:0000256" key="2">
    <source>
        <dbReference type="ARBA" id="ARBA00022833"/>
    </source>
</evidence>
<dbReference type="SUPFAM" id="SSF57802">
    <property type="entry name" value="Rubredoxin-like"/>
    <property type="match status" value="1"/>
</dbReference>
<evidence type="ECO:0000313" key="3">
    <source>
        <dbReference type="EMBL" id="JAC67330.1"/>
    </source>
</evidence>
<dbReference type="EMBL" id="GBEZ01019195">
    <property type="protein sequence ID" value="JAC67330.1"/>
    <property type="molecule type" value="Transcribed_RNA"/>
</dbReference>
<dbReference type="GO" id="GO:0046872">
    <property type="term" value="F:metal ion binding"/>
    <property type="evidence" value="ECO:0007669"/>
    <property type="project" value="UniProtKB-KW"/>
</dbReference>
<dbReference type="GO" id="GO:0005740">
    <property type="term" value="C:mitochondrial envelope"/>
    <property type="evidence" value="ECO:0007669"/>
    <property type="project" value="InterPro"/>
</dbReference>
<evidence type="ECO:0000256" key="1">
    <source>
        <dbReference type="ARBA" id="ARBA00022723"/>
    </source>
</evidence>
<proteinExistence type="predicted"/>
<dbReference type="AlphaFoldDB" id="A0A061R9G9"/>
<dbReference type="GO" id="GO:0045277">
    <property type="term" value="C:respiratory chain complex IV"/>
    <property type="evidence" value="ECO:0007669"/>
    <property type="project" value="InterPro"/>
</dbReference>